<reference evidence="13" key="1">
    <citation type="submission" date="2025-08" db="UniProtKB">
        <authorList>
            <consortium name="Ensembl"/>
        </authorList>
    </citation>
    <scope>IDENTIFICATION</scope>
</reference>
<feature type="transmembrane region" description="Helical" evidence="11">
    <location>
        <begin position="237"/>
        <end position="261"/>
    </location>
</feature>
<dbReference type="Gene3D" id="1.10.287.630">
    <property type="entry name" value="Helix hairpin bin"/>
    <property type="match status" value="1"/>
</dbReference>
<dbReference type="AlphaFoldDB" id="A0A8D0ENW3"/>
<dbReference type="InterPro" id="IPR014710">
    <property type="entry name" value="RmlC-like_jellyroll"/>
</dbReference>
<dbReference type="Proteomes" id="UP000694551">
    <property type="component" value="Unplaced"/>
</dbReference>
<feature type="compositionally biased region" description="Low complexity" evidence="10">
    <location>
        <begin position="975"/>
        <end position="988"/>
    </location>
</feature>
<dbReference type="InterPro" id="IPR018490">
    <property type="entry name" value="cNMP-bd_dom_sf"/>
</dbReference>
<dbReference type="PROSITE" id="PS50042">
    <property type="entry name" value="CNMP_BINDING_3"/>
    <property type="match status" value="1"/>
</dbReference>
<feature type="compositionally biased region" description="Polar residues" evidence="10">
    <location>
        <begin position="957"/>
        <end position="974"/>
    </location>
</feature>
<protein>
    <submittedName>
        <fullName evidence="13">Hyperpolarization activated cyclic nucleotide gated potassium channel 4</fullName>
    </submittedName>
</protein>
<dbReference type="GO" id="GO:0005249">
    <property type="term" value="F:voltage-gated potassium channel activity"/>
    <property type="evidence" value="ECO:0007669"/>
    <property type="project" value="TreeGrafter"/>
</dbReference>
<name>A0A8D0ENW3_STROC</name>
<keyword evidence="9" id="KW-1071">Ligand-gated ion channel</keyword>
<feature type="transmembrane region" description="Helical" evidence="11">
    <location>
        <begin position="267"/>
        <end position="286"/>
    </location>
</feature>
<organism evidence="13 14">
    <name type="scientific">Strix occidentalis caurina</name>
    <name type="common">northern spotted owl</name>
    <dbReference type="NCBI Taxonomy" id="311401"/>
    <lineage>
        <taxon>Eukaryota</taxon>
        <taxon>Metazoa</taxon>
        <taxon>Chordata</taxon>
        <taxon>Craniata</taxon>
        <taxon>Vertebrata</taxon>
        <taxon>Euteleostomi</taxon>
        <taxon>Archelosauria</taxon>
        <taxon>Archosauria</taxon>
        <taxon>Dinosauria</taxon>
        <taxon>Saurischia</taxon>
        <taxon>Theropoda</taxon>
        <taxon>Coelurosauria</taxon>
        <taxon>Aves</taxon>
        <taxon>Neognathae</taxon>
        <taxon>Neoaves</taxon>
        <taxon>Telluraves</taxon>
        <taxon>Strigiformes</taxon>
        <taxon>Strigidae</taxon>
        <taxon>Strix</taxon>
    </lineage>
</organism>
<dbReference type="CDD" id="cd00038">
    <property type="entry name" value="CAP_ED"/>
    <property type="match status" value="1"/>
</dbReference>
<evidence type="ECO:0000256" key="5">
    <source>
        <dbReference type="ARBA" id="ARBA00022826"/>
    </source>
</evidence>
<feature type="region of interest" description="Disordered" evidence="10">
    <location>
        <begin position="766"/>
        <end position="795"/>
    </location>
</feature>
<reference evidence="13" key="2">
    <citation type="submission" date="2025-09" db="UniProtKB">
        <authorList>
            <consortium name="Ensembl"/>
        </authorList>
    </citation>
    <scope>IDENTIFICATION</scope>
</reference>
<dbReference type="InterPro" id="IPR013621">
    <property type="entry name" value="Ion_trans_N"/>
</dbReference>
<dbReference type="GO" id="GO:0030424">
    <property type="term" value="C:axon"/>
    <property type="evidence" value="ECO:0007669"/>
    <property type="project" value="TreeGrafter"/>
</dbReference>
<evidence type="ECO:0000313" key="14">
    <source>
        <dbReference type="Proteomes" id="UP000694551"/>
    </source>
</evidence>
<keyword evidence="6 11" id="KW-1133">Transmembrane helix</keyword>
<feature type="compositionally biased region" description="Low complexity" evidence="10">
    <location>
        <begin position="893"/>
        <end position="906"/>
    </location>
</feature>
<dbReference type="SUPFAM" id="SSF51206">
    <property type="entry name" value="cAMP-binding domain-like"/>
    <property type="match status" value="1"/>
</dbReference>
<dbReference type="InterPro" id="IPR000595">
    <property type="entry name" value="cNMP-bd_dom"/>
</dbReference>
<evidence type="ECO:0000256" key="7">
    <source>
        <dbReference type="ARBA" id="ARBA00023065"/>
    </source>
</evidence>
<dbReference type="FunFam" id="1.10.287.70:FF:000031">
    <property type="entry name" value="Potassium/sodium hyperpolarization-activated cyclic nucleotide-gated channel 1, putative"/>
    <property type="match status" value="1"/>
</dbReference>
<feature type="compositionally biased region" description="Low complexity" evidence="10">
    <location>
        <begin position="866"/>
        <end position="877"/>
    </location>
</feature>
<dbReference type="InterPro" id="IPR005821">
    <property type="entry name" value="Ion_trans_dom"/>
</dbReference>
<comment type="subcellular location">
    <subcellularLocation>
        <location evidence="1">Cell membrane</location>
        <topology evidence="1">Multi-pass membrane protein</topology>
    </subcellularLocation>
</comment>
<dbReference type="Pfam" id="PF00520">
    <property type="entry name" value="Ion_trans"/>
    <property type="match status" value="1"/>
</dbReference>
<dbReference type="Ensembl" id="ENSSOCT00000003319.1">
    <property type="protein sequence ID" value="ENSSOCP00000003239.1"/>
    <property type="gene ID" value="ENSSOCG00000002431.1"/>
</dbReference>
<feature type="compositionally biased region" description="Low complexity" evidence="10">
    <location>
        <begin position="816"/>
        <end position="858"/>
    </location>
</feature>
<dbReference type="InterPro" id="IPR051413">
    <property type="entry name" value="K/Na_HCN_channel"/>
</dbReference>
<accession>A0A8D0ENW3</accession>
<keyword evidence="4 11" id="KW-0812">Transmembrane</keyword>
<keyword evidence="3" id="KW-1003">Cell membrane</keyword>
<feature type="compositionally biased region" description="Pro residues" evidence="10">
    <location>
        <begin position="138"/>
        <end position="149"/>
    </location>
</feature>
<dbReference type="GO" id="GO:0003254">
    <property type="term" value="P:regulation of membrane depolarization"/>
    <property type="evidence" value="ECO:0007669"/>
    <property type="project" value="TreeGrafter"/>
</dbReference>
<dbReference type="Pfam" id="PF08412">
    <property type="entry name" value="Ion_trans_N"/>
    <property type="match status" value="1"/>
</dbReference>
<feature type="region of interest" description="Disordered" evidence="10">
    <location>
        <begin position="1025"/>
        <end position="1067"/>
    </location>
</feature>
<dbReference type="SUPFAM" id="SSF81324">
    <property type="entry name" value="Voltage-gated potassium channels"/>
    <property type="match status" value="1"/>
</dbReference>
<feature type="compositionally biased region" description="Polar residues" evidence="10">
    <location>
        <begin position="1025"/>
        <end position="1034"/>
    </location>
</feature>
<evidence type="ECO:0000256" key="8">
    <source>
        <dbReference type="ARBA" id="ARBA00023136"/>
    </source>
</evidence>
<keyword evidence="5" id="KW-0630">Potassium</keyword>
<evidence type="ECO:0000256" key="6">
    <source>
        <dbReference type="ARBA" id="ARBA00022989"/>
    </source>
</evidence>
<dbReference type="Gene3D" id="1.10.287.70">
    <property type="match status" value="1"/>
</dbReference>
<feature type="transmembrane region" description="Helical" evidence="11">
    <location>
        <begin position="466"/>
        <end position="491"/>
    </location>
</feature>
<proteinExistence type="predicted"/>
<evidence type="ECO:0000259" key="12">
    <source>
        <dbReference type="PROSITE" id="PS50042"/>
    </source>
</evidence>
<feature type="region of interest" description="Disordered" evidence="10">
    <location>
        <begin position="812"/>
        <end position="919"/>
    </location>
</feature>
<dbReference type="FunFam" id="1.10.287.630:FF:000002">
    <property type="entry name" value="Potassium/sodium hyperpolarization-activated cyclic nucleotide-gated channel 4"/>
    <property type="match status" value="1"/>
</dbReference>
<keyword evidence="2" id="KW-0813">Transport</keyword>
<feature type="compositionally biased region" description="Basic and acidic residues" evidence="10">
    <location>
        <begin position="101"/>
        <end position="112"/>
    </location>
</feature>
<dbReference type="GO" id="GO:0098855">
    <property type="term" value="C:HCN channel complex"/>
    <property type="evidence" value="ECO:0007669"/>
    <property type="project" value="TreeGrafter"/>
</dbReference>
<feature type="domain" description="Cyclic nucleotide-binding" evidence="12">
    <location>
        <begin position="569"/>
        <end position="633"/>
    </location>
</feature>
<dbReference type="Gene3D" id="2.60.120.10">
    <property type="entry name" value="Jelly Rolls"/>
    <property type="match status" value="1"/>
</dbReference>
<evidence type="ECO:0000256" key="1">
    <source>
        <dbReference type="ARBA" id="ARBA00004651"/>
    </source>
</evidence>
<evidence type="ECO:0000256" key="3">
    <source>
        <dbReference type="ARBA" id="ARBA00022475"/>
    </source>
</evidence>
<keyword evidence="5" id="KW-0633">Potassium transport</keyword>
<evidence type="ECO:0000256" key="9">
    <source>
        <dbReference type="ARBA" id="ARBA00023286"/>
    </source>
</evidence>
<feature type="compositionally biased region" description="Low complexity" evidence="10">
    <location>
        <begin position="1035"/>
        <end position="1052"/>
    </location>
</feature>
<dbReference type="GO" id="GO:0030425">
    <property type="term" value="C:dendrite"/>
    <property type="evidence" value="ECO:0007669"/>
    <property type="project" value="TreeGrafter"/>
</dbReference>
<evidence type="ECO:0000313" key="13">
    <source>
        <dbReference type="Ensembl" id="ENSSOCP00000003239.1"/>
    </source>
</evidence>
<sequence>MDKLPPSMRKRLYSLPQQIGAKASIMDEEEDSDKDTRRKSIRLKPLPSPSAGSTRALGGDPGRGGDPGLLETEAGGKGAKTSTNGDCRRFKGSLSSLTSRHLHDAAEEKRLIGGEGEPASPSEDKSPPGSGELEQGLPAPPPPASPPEPQQQQPPRACSSTSIKVEGGGGCDQITPDEEQRLGQAGFMQRQFGAMLQPGVNKFSLRMFGSQKAVEREQERVKSAGFWIIHPYSDFRFYWDLTMLLLMVGNLIIIPVGITFFKDENTTPWIVFNVVSDTFFLIDLVLNFRTGIVVEDNTEIILDPQRIKMKYLKSWFVVDFISSIPVDYIFLIVETRIDSEVYKTARALRIVRFTKILSLLRLLRLSRLIRYIHQWEEIFHMTYDLASAVVRIVNLIGMMLLLCHWDGCLQFLVPMLQDFPDDCWVSLNRMVNDSWGKQYSYALFKAMSHMLCIGYGQQAPVGMSDVWLTMLSMIVGATCYAMFIGHATALIQSLDSSRRQYQEKYKQVEQYMSFHKLPADMRQRIHDYYEHRYQGKMFDEESILGELSEPLREEIINFNCRKLVASMPLFANADPNFVTSMLTKLRFEVFQPGDYIIREGTIGKKMYFIQHGVVSVLTKGNKETKLADGSYFGGAYSAKSLRKKNSILLHKVQHDLNSGVFNYQENEIIQQIVQHDREMAHCAHNIQAAAAAAAAAASTPTPVIWTPLIQAPLQAAAATTSVAIALTHHPRLPTAIFRPPVSVLGSLGQQSNQTPRQLKRLQSLIPSTGPSAVGSPSSTPSQLHTPGAETPSSSSFHIQQLAGFSAATSLGQFQVGSPPGGSTLSSSGFGHFQQATTSSPSTSLTQLSSNSPPSLLNQFQPTTRPLQGGQLQQLSGSGTLGGINHFQPPPSSNSPSSSLSQLAQASGGPSSGLCQTHPSALGSLTGTIAQLHQERPPFASMSPLQQSGVASPCYTPSGLSPPSQSPVATRTFQCGPSGASGSHGSLLLPQTASPPPQILQSKSTPPVPPGRLNQDIKLISASQPSLPQELAQTLSQSSPHSSRESVSSFSPFPGGGTGLLGKPCSSIPGRVTLPRQMSSGSLPHPLVFGASAAGAASLTAGGRKESIVLTGDLEPVRSKLPSNL</sequence>
<dbReference type="PANTHER" id="PTHR45689">
    <property type="entry name" value="I[[H]] CHANNEL, ISOFORM E"/>
    <property type="match status" value="1"/>
</dbReference>
<keyword evidence="8 11" id="KW-0472">Membrane</keyword>
<evidence type="ECO:0000256" key="10">
    <source>
        <dbReference type="SAM" id="MobiDB-lite"/>
    </source>
</evidence>
<dbReference type="SMART" id="SM00100">
    <property type="entry name" value="cNMP"/>
    <property type="match status" value="1"/>
</dbReference>
<keyword evidence="14" id="KW-1185">Reference proteome</keyword>
<feature type="region of interest" description="Disordered" evidence="10">
    <location>
        <begin position="938"/>
        <end position="1013"/>
    </location>
</feature>
<keyword evidence="7" id="KW-0406">Ion transport</keyword>
<keyword evidence="9" id="KW-0407">Ion channel</keyword>
<dbReference type="PANTHER" id="PTHR45689:SF4">
    <property type="entry name" value="POTASSIUM_SODIUM HYPERPOLARIZATION-ACTIVATED CYCLIC NUCLEOTIDE-GATED CHANNEL 4"/>
    <property type="match status" value="1"/>
</dbReference>
<feature type="region of interest" description="Disordered" evidence="10">
    <location>
        <begin position="1"/>
        <end position="177"/>
    </location>
</feature>
<keyword evidence="5" id="KW-0631">Potassium channel</keyword>
<evidence type="ECO:0000256" key="11">
    <source>
        <dbReference type="SAM" id="Phobius"/>
    </source>
</evidence>
<evidence type="ECO:0000256" key="4">
    <source>
        <dbReference type="ARBA" id="ARBA00022692"/>
    </source>
</evidence>
<dbReference type="InterPro" id="IPR018488">
    <property type="entry name" value="cNMP-bd_CS"/>
</dbReference>
<dbReference type="GO" id="GO:0035725">
    <property type="term" value="P:sodium ion transmembrane transport"/>
    <property type="evidence" value="ECO:0007669"/>
    <property type="project" value="TreeGrafter"/>
</dbReference>
<evidence type="ECO:0000256" key="2">
    <source>
        <dbReference type="ARBA" id="ARBA00022448"/>
    </source>
</evidence>
<dbReference type="PROSITE" id="PS00888">
    <property type="entry name" value="CNMP_BINDING_1"/>
    <property type="match status" value="1"/>
</dbReference>